<sequence>MKDYARFISQLKYVLSNDGRVDVEGADGQATVAFTTRDGRRFDFRASLDEIYRLVELNDSEILSRAEDSSPLEAQLRLFSVHVWEAVETAADDARFFEVRDFGVVAV</sequence>
<dbReference type="OrthoDB" id="4952383at2"/>
<name>A0A1G8KGT3_9MICC</name>
<organism evidence="1 2">
    <name type="scientific">Arthrobacter cupressi</name>
    <dbReference type="NCBI Taxonomy" id="1045773"/>
    <lineage>
        <taxon>Bacteria</taxon>
        <taxon>Bacillati</taxon>
        <taxon>Actinomycetota</taxon>
        <taxon>Actinomycetes</taxon>
        <taxon>Micrococcales</taxon>
        <taxon>Micrococcaceae</taxon>
        <taxon>Arthrobacter</taxon>
    </lineage>
</organism>
<evidence type="ECO:0000313" key="1">
    <source>
        <dbReference type="EMBL" id="SDI42602.1"/>
    </source>
</evidence>
<proteinExistence type="predicted"/>
<dbReference type="Proteomes" id="UP000182130">
    <property type="component" value="Unassembled WGS sequence"/>
</dbReference>
<evidence type="ECO:0000313" key="2">
    <source>
        <dbReference type="Proteomes" id="UP000182130"/>
    </source>
</evidence>
<dbReference type="RefSeq" id="WP_074586962.1">
    <property type="nucleotide sequence ID" value="NZ_FNEI01000002.1"/>
</dbReference>
<dbReference type="EMBL" id="FNEI01000002">
    <property type="protein sequence ID" value="SDI42602.1"/>
    <property type="molecule type" value="Genomic_DNA"/>
</dbReference>
<dbReference type="AlphaFoldDB" id="A0A1G8KGT3"/>
<protein>
    <submittedName>
        <fullName evidence="1">Uncharacterized protein</fullName>
    </submittedName>
</protein>
<keyword evidence="2" id="KW-1185">Reference proteome</keyword>
<accession>A0A1G8KGT3</accession>
<gene>
    <name evidence="1" type="ORF">SAMN05216555_102246</name>
</gene>
<reference evidence="2" key="1">
    <citation type="submission" date="2016-10" db="EMBL/GenBank/DDBJ databases">
        <authorList>
            <person name="Varghese N."/>
            <person name="Submissions S."/>
        </authorList>
    </citation>
    <scope>NUCLEOTIDE SEQUENCE [LARGE SCALE GENOMIC DNA]</scope>
    <source>
        <strain evidence="2">CGMCC 1.10783</strain>
    </source>
</reference>